<evidence type="ECO:0000313" key="1">
    <source>
        <dbReference type="Proteomes" id="UP000504617"/>
    </source>
</evidence>
<gene>
    <name evidence="2" type="primary">LOC106544517</name>
</gene>
<evidence type="ECO:0000313" key="2">
    <source>
        <dbReference type="RefSeq" id="XP_013916284.1"/>
    </source>
</evidence>
<name>A0A6I9XKG3_9SAUR</name>
<dbReference type="KEGG" id="tsr:106544517"/>
<dbReference type="AlphaFoldDB" id="A0A6I9XKG3"/>
<dbReference type="GeneID" id="106544517"/>
<dbReference type="InterPro" id="IPR051624">
    <property type="entry name" value="RMD1/Sad1-interacting"/>
</dbReference>
<dbReference type="RefSeq" id="XP_013916284.1">
    <property type="nucleotide sequence ID" value="XM_014060809.1"/>
</dbReference>
<organism evidence="1 2">
    <name type="scientific">Thamnophis sirtalis</name>
    <dbReference type="NCBI Taxonomy" id="35019"/>
    <lineage>
        <taxon>Eukaryota</taxon>
        <taxon>Metazoa</taxon>
        <taxon>Chordata</taxon>
        <taxon>Craniata</taxon>
        <taxon>Vertebrata</taxon>
        <taxon>Euteleostomi</taxon>
        <taxon>Lepidosauria</taxon>
        <taxon>Squamata</taxon>
        <taxon>Bifurcata</taxon>
        <taxon>Unidentata</taxon>
        <taxon>Episquamata</taxon>
        <taxon>Toxicofera</taxon>
        <taxon>Serpentes</taxon>
        <taxon>Colubroidea</taxon>
        <taxon>Colubridae</taxon>
        <taxon>Natricinae</taxon>
        <taxon>Thamnophis</taxon>
    </lineage>
</organism>
<sequence length="268" mass="29864">MITLLPTRSTKVNCLNEKMAVKLLGFLARSSYTISQCRYFPTYGYLASSSNLLSVNRYLRLCIPEATSSNFTSNCTDNSKWFSPKITIGALAKITNYLTHPLKASIFKQKLKHIRILTGIPNRHYSVLSPSKLQPNQDIVPVKRLPKTSRTKQPSRINLPLPSEAKDVMQCIAFATADAYHLGNLCLDLISSGYVEITLPRDAANVLVVGTEKTAKDHDLGIIFFFKEGSVVFWNIEEKTVSGRQVSGGAKNFSDTKSFKVLKINIQL</sequence>
<dbReference type="OrthoDB" id="242766at2759"/>
<keyword evidence="1" id="KW-1185">Reference proteome</keyword>
<protein>
    <submittedName>
        <fullName evidence="2">Required for meiotic nuclear division protein 1 homolog</fullName>
    </submittedName>
</protein>
<reference evidence="2" key="1">
    <citation type="submission" date="2025-08" db="UniProtKB">
        <authorList>
            <consortium name="RefSeq"/>
        </authorList>
    </citation>
    <scope>IDENTIFICATION</scope>
</reference>
<dbReference type="PANTHER" id="PTHR16255:SF1">
    <property type="entry name" value="REQUIRED FOR MEIOTIC NUCLEAR DIVISION PROTEIN 1 HOMOLOG"/>
    <property type="match status" value="1"/>
</dbReference>
<dbReference type="PANTHER" id="PTHR16255">
    <property type="entry name" value="REQUIRED FOR MEIOTIC NUCLEAR DIVISION PROTEIN 1 HOMOLOG"/>
    <property type="match status" value="1"/>
</dbReference>
<dbReference type="Proteomes" id="UP000504617">
    <property type="component" value="Unplaced"/>
</dbReference>
<accession>A0A6I9XKG3</accession>
<proteinExistence type="predicted"/>
<feature type="non-terminal residue" evidence="2">
    <location>
        <position position="268"/>
    </location>
</feature>
<dbReference type="GO" id="GO:0070131">
    <property type="term" value="P:positive regulation of mitochondrial translation"/>
    <property type="evidence" value="ECO:0007669"/>
    <property type="project" value="TreeGrafter"/>
</dbReference>